<reference evidence="1 2" key="1">
    <citation type="submission" date="2019-10" db="EMBL/GenBank/DDBJ databases">
        <title>Alkaliphilus serpentinus sp. nov. and Alkaliphilus pronyensis sp. nov., two novel anaerobic alkaliphilic species isolated from the serpentinized-hosted hydrothermal field of the Prony Bay (New Caledonia).</title>
        <authorList>
            <person name="Postec A."/>
        </authorList>
    </citation>
    <scope>NUCLEOTIDE SEQUENCE [LARGE SCALE GENOMIC DNA]</scope>
    <source>
        <strain evidence="1 2">LacV</strain>
    </source>
</reference>
<evidence type="ECO:0008006" key="3">
    <source>
        <dbReference type="Google" id="ProtNLM"/>
    </source>
</evidence>
<comment type="caution">
    <text evidence="1">The sequence shown here is derived from an EMBL/GenBank/DDBJ whole genome shotgun (WGS) entry which is preliminary data.</text>
</comment>
<dbReference type="InterPro" id="IPR008930">
    <property type="entry name" value="Terpenoid_cyclase/PrenylTrfase"/>
</dbReference>
<keyword evidence="2" id="KW-1185">Reference proteome</keyword>
<proteinExistence type="predicted"/>
<dbReference type="RefSeq" id="WP_151859796.1">
    <property type="nucleotide sequence ID" value="NZ_WBZC01000004.1"/>
</dbReference>
<evidence type="ECO:0000313" key="2">
    <source>
        <dbReference type="Proteomes" id="UP000432715"/>
    </source>
</evidence>
<protein>
    <recommendedName>
        <fullName evidence="3">Terpene cyclase/mutase family protein</fullName>
    </recommendedName>
</protein>
<dbReference type="EMBL" id="WBZC01000004">
    <property type="protein sequence ID" value="KAB3538569.1"/>
    <property type="molecule type" value="Genomic_DNA"/>
</dbReference>
<dbReference type="Proteomes" id="UP000432715">
    <property type="component" value="Unassembled WGS sequence"/>
</dbReference>
<accession>A0A6I0FIF7</accession>
<dbReference type="OrthoDB" id="1949373at2"/>
<organism evidence="1 2">
    <name type="scientific">Alkaliphilus pronyensis</name>
    <dbReference type="NCBI Taxonomy" id="1482732"/>
    <lineage>
        <taxon>Bacteria</taxon>
        <taxon>Bacillati</taxon>
        <taxon>Bacillota</taxon>
        <taxon>Clostridia</taxon>
        <taxon>Peptostreptococcales</taxon>
        <taxon>Natronincolaceae</taxon>
        <taxon>Alkaliphilus</taxon>
    </lineage>
</organism>
<sequence length="321" mass="38136">MVTVEELLITNIDPIPKYLLMRDVMKLDTDNEELIRVKNKIMETKWVKNITSLQWEDGSWGQFHSMSQFSTSIITTEQAMRRLLILGLDKEDEPIKKALNYMEKYLLGELDLRDYKEKKHDWDLLTRLFVSTWVLIIDPSNALAIETAKDWASIITYAFSKEKFNKEYYKEAYYEVHKSPKEKHMWGFQNFYVVALLSKFLSSDTESKYLDYVINSEKGIYYIYDKSLKSLPDNYCSKQASRYISAFELLSKYSLISTKCKFLIEWIYKNLLEDGFWDMEQKVKDNMCFPLSNSWRKAMNRKIDSTVRMLILVSNLHNKDI</sequence>
<evidence type="ECO:0000313" key="1">
    <source>
        <dbReference type="EMBL" id="KAB3538569.1"/>
    </source>
</evidence>
<dbReference type="AlphaFoldDB" id="A0A6I0FIF7"/>
<name>A0A6I0FIF7_9FIRM</name>
<gene>
    <name evidence="1" type="ORF">F8154_01365</name>
</gene>
<dbReference type="SUPFAM" id="SSF48239">
    <property type="entry name" value="Terpenoid cyclases/Protein prenyltransferases"/>
    <property type="match status" value="1"/>
</dbReference>